<comment type="caution">
    <text evidence="4">The sequence shown here is derived from an EMBL/GenBank/DDBJ whole genome shotgun (WGS) entry which is preliminary data.</text>
</comment>
<evidence type="ECO:0000313" key="5">
    <source>
        <dbReference type="Proteomes" id="UP001230504"/>
    </source>
</evidence>
<keyword evidence="2" id="KW-0472">Membrane</keyword>
<feature type="signal peptide" evidence="3">
    <location>
        <begin position="1"/>
        <end position="16"/>
    </location>
</feature>
<dbReference type="EMBL" id="JAHLJV010000007">
    <property type="protein sequence ID" value="KAK1597703.1"/>
    <property type="molecule type" value="Genomic_DNA"/>
</dbReference>
<protein>
    <submittedName>
        <fullName evidence="4">Uncharacterized protein</fullName>
    </submittedName>
</protein>
<proteinExistence type="predicted"/>
<dbReference type="Proteomes" id="UP001230504">
    <property type="component" value="Unassembled WGS sequence"/>
</dbReference>
<keyword evidence="2" id="KW-1133">Transmembrane helix</keyword>
<name>A0AAD8QA77_9PEZI</name>
<keyword evidence="2" id="KW-0812">Transmembrane</keyword>
<reference evidence="4" key="1">
    <citation type="submission" date="2021-06" db="EMBL/GenBank/DDBJ databases">
        <title>Comparative genomics, transcriptomics and evolutionary studies reveal genomic signatures of adaptation to plant cell wall in hemibiotrophic fungi.</title>
        <authorList>
            <consortium name="DOE Joint Genome Institute"/>
            <person name="Baroncelli R."/>
            <person name="Diaz J.F."/>
            <person name="Benocci T."/>
            <person name="Peng M."/>
            <person name="Battaglia E."/>
            <person name="Haridas S."/>
            <person name="Andreopoulos W."/>
            <person name="Labutti K."/>
            <person name="Pangilinan J."/>
            <person name="Floch G.L."/>
            <person name="Makela M.R."/>
            <person name="Henrissat B."/>
            <person name="Grigoriev I.V."/>
            <person name="Crouch J.A."/>
            <person name="De Vries R.P."/>
            <person name="Sukno S.A."/>
            <person name="Thon M.R."/>
        </authorList>
    </citation>
    <scope>NUCLEOTIDE SEQUENCE</scope>
    <source>
        <strain evidence="4">CBS 125086</strain>
    </source>
</reference>
<evidence type="ECO:0000256" key="1">
    <source>
        <dbReference type="SAM" id="MobiDB-lite"/>
    </source>
</evidence>
<dbReference type="RefSeq" id="XP_060418475.1">
    <property type="nucleotide sequence ID" value="XM_060562689.1"/>
</dbReference>
<evidence type="ECO:0000313" key="4">
    <source>
        <dbReference type="EMBL" id="KAK1597703.1"/>
    </source>
</evidence>
<keyword evidence="5" id="KW-1185">Reference proteome</keyword>
<dbReference type="AlphaFoldDB" id="A0AAD8QA77"/>
<organism evidence="4 5">
    <name type="scientific">Colletotrichum navitas</name>
    <dbReference type="NCBI Taxonomy" id="681940"/>
    <lineage>
        <taxon>Eukaryota</taxon>
        <taxon>Fungi</taxon>
        <taxon>Dikarya</taxon>
        <taxon>Ascomycota</taxon>
        <taxon>Pezizomycotina</taxon>
        <taxon>Sordariomycetes</taxon>
        <taxon>Hypocreomycetidae</taxon>
        <taxon>Glomerellales</taxon>
        <taxon>Glomerellaceae</taxon>
        <taxon>Colletotrichum</taxon>
        <taxon>Colletotrichum graminicola species complex</taxon>
    </lineage>
</organism>
<evidence type="ECO:0000256" key="2">
    <source>
        <dbReference type="SAM" id="Phobius"/>
    </source>
</evidence>
<gene>
    <name evidence="4" type="ORF">LY79DRAFT_656446</name>
</gene>
<feature type="region of interest" description="Disordered" evidence="1">
    <location>
        <begin position="135"/>
        <end position="155"/>
    </location>
</feature>
<sequence>MLFLLCRSWLFLCVFVAPPPHIPVVWTLLQAPPVPVGGDNRLREIRGTHRARTWMVCWRCVLMTGDYPGLPRLCQLDDAPDLLSRADSIRTDGCQTATIWRNEQSQADSFGLPPTHPPTPQRQLQVGRNYCTQVPCSPQKNGNNGGRDAGERGPDGSRPLADYYMAFSSASAAGFLLLVFSLVLGSADLLLSATSLDASLYLTLGRM</sequence>
<dbReference type="GeneID" id="85446929"/>
<feature type="chain" id="PRO_5041978646" evidence="3">
    <location>
        <begin position="17"/>
        <end position="207"/>
    </location>
</feature>
<accession>A0AAD8QA77</accession>
<feature type="transmembrane region" description="Helical" evidence="2">
    <location>
        <begin position="163"/>
        <end position="184"/>
    </location>
</feature>
<evidence type="ECO:0000256" key="3">
    <source>
        <dbReference type="SAM" id="SignalP"/>
    </source>
</evidence>
<keyword evidence="3" id="KW-0732">Signal</keyword>